<organism evidence="2 3">
    <name type="scientific">Lachancea lanzarotensis</name>
    <dbReference type="NCBI Taxonomy" id="1245769"/>
    <lineage>
        <taxon>Eukaryota</taxon>
        <taxon>Fungi</taxon>
        <taxon>Dikarya</taxon>
        <taxon>Ascomycota</taxon>
        <taxon>Saccharomycotina</taxon>
        <taxon>Saccharomycetes</taxon>
        <taxon>Saccharomycetales</taxon>
        <taxon>Saccharomycetaceae</taxon>
        <taxon>Lachancea</taxon>
    </lineage>
</organism>
<evidence type="ECO:0000313" key="3">
    <source>
        <dbReference type="Proteomes" id="UP000054304"/>
    </source>
</evidence>
<protein>
    <submittedName>
        <fullName evidence="2">LALA0S06e04038g1_1</fullName>
    </submittedName>
</protein>
<dbReference type="GeneID" id="34686275"/>
<evidence type="ECO:0000313" key="2">
    <source>
        <dbReference type="EMBL" id="CEP62796.1"/>
    </source>
</evidence>
<reference evidence="2 3" key="1">
    <citation type="submission" date="2014-12" db="EMBL/GenBank/DDBJ databases">
        <authorList>
            <person name="Neuveglise Cecile"/>
        </authorList>
    </citation>
    <scope>NUCLEOTIDE SEQUENCE [LARGE SCALE GENOMIC DNA]</scope>
    <source>
        <strain evidence="2 3">CBS 12615</strain>
    </source>
</reference>
<dbReference type="EMBL" id="LN736365">
    <property type="protein sequence ID" value="CEP62796.1"/>
    <property type="molecule type" value="Genomic_DNA"/>
</dbReference>
<feature type="region of interest" description="Disordered" evidence="1">
    <location>
        <begin position="134"/>
        <end position="154"/>
    </location>
</feature>
<sequence length="154" mass="17781">MLNISRRCNSKLNKTIVYILQKWIELPKIYDVYRATTLQRQSLHMSTNTFTFPMTSDLNDLSLILGGSCITGPLNFIQVGIRQDFCHNRHASHVHQIIVINSQLVIRFLNVILRTRLSPDNDDLPSRARLLMQKHRDNPKSSSRHKSVCRQAVS</sequence>
<accession>A0A0C7MYF3</accession>
<dbReference type="Proteomes" id="UP000054304">
    <property type="component" value="Unassembled WGS sequence"/>
</dbReference>
<dbReference type="HOGENOM" id="CLU_1704530_0_0_1"/>
<keyword evidence="3" id="KW-1185">Reference proteome</keyword>
<evidence type="ECO:0000256" key="1">
    <source>
        <dbReference type="SAM" id="MobiDB-lite"/>
    </source>
</evidence>
<dbReference type="RefSeq" id="XP_022629018.1">
    <property type="nucleotide sequence ID" value="XM_022771857.1"/>
</dbReference>
<gene>
    <name evidence="2" type="ORF">LALA0_S06e04038g</name>
</gene>
<dbReference type="AlphaFoldDB" id="A0A0C7MYF3"/>
<proteinExistence type="predicted"/>
<name>A0A0C7MYF3_9SACH</name>